<name>A0ABS0L8C3_9BACT</name>
<organism evidence="2 3">
    <name type="scientific">Hymenobacter guriensis</name>
    <dbReference type="NCBI Taxonomy" id="2793065"/>
    <lineage>
        <taxon>Bacteria</taxon>
        <taxon>Pseudomonadati</taxon>
        <taxon>Bacteroidota</taxon>
        <taxon>Cytophagia</taxon>
        <taxon>Cytophagales</taxon>
        <taxon>Hymenobacteraceae</taxon>
        <taxon>Hymenobacter</taxon>
    </lineage>
</organism>
<dbReference type="Proteomes" id="UP000601099">
    <property type="component" value="Unassembled WGS sequence"/>
</dbReference>
<evidence type="ECO:0000313" key="2">
    <source>
        <dbReference type="EMBL" id="MBG8556362.1"/>
    </source>
</evidence>
<reference evidence="2 3" key="1">
    <citation type="submission" date="2020-11" db="EMBL/GenBank/DDBJ databases">
        <title>Hymenobacter sp.</title>
        <authorList>
            <person name="Kim M.K."/>
        </authorList>
    </citation>
    <scope>NUCLEOTIDE SEQUENCE [LARGE SCALE GENOMIC DNA]</scope>
    <source>
        <strain evidence="2 3">BT594</strain>
    </source>
</reference>
<comment type="caution">
    <text evidence="2">The sequence shown here is derived from an EMBL/GenBank/DDBJ whole genome shotgun (WGS) entry which is preliminary data.</text>
</comment>
<evidence type="ECO:0000313" key="3">
    <source>
        <dbReference type="Proteomes" id="UP000601099"/>
    </source>
</evidence>
<keyword evidence="1" id="KW-0812">Transmembrane</keyword>
<gene>
    <name evidence="2" type="ORF">I5L79_22640</name>
</gene>
<dbReference type="EMBL" id="JADWYK010000025">
    <property type="protein sequence ID" value="MBG8556362.1"/>
    <property type="molecule type" value="Genomic_DNA"/>
</dbReference>
<accession>A0ABS0L8C3</accession>
<protein>
    <submittedName>
        <fullName evidence="2">Uncharacterized protein</fullName>
    </submittedName>
</protein>
<keyword evidence="3" id="KW-1185">Reference proteome</keyword>
<dbReference type="RefSeq" id="WP_196957379.1">
    <property type="nucleotide sequence ID" value="NZ_JADWYK010000025.1"/>
</dbReference>
<sequence>MFVDLLFAGLSIFLLVPLVTGYCAYSYGRLFWLWFALGLLLPGVSFVLLTLLLYRKEMQPGERLLAEAREILASAEAEERRLWRELMKHALSTPAHRHIAN</sequence>
<evidence type="ECO:0000256" key="1">
    <source>
        <dbReference type="SAM" id="Phobius"/>
    </source>
</evidence>
<keyword evidence="1" id="KW-1133">Transmembrane helix</keyword>
<feature type="transmembrane region" description="Helical" evidence="1">
    <location>
        <begin position="31"/>
        <end position="54"/>
    </location>
</feature>
<keyword evidence="1" id="KW-0472">Membrane</keyword>
<proteinExistence type="predicted"/>